<dbReference type="Gramene" id="PUZ75751">
    <property type="protein sequence ID" value="PUZ75751"/>
    <property type="gene ID" value="GQ55_1G232200"/>
</dbReference>
<evidence type="ECO:0000313" key="1">
    <source>
        <dbReference type="EMBL" id="PUZ75751.1"/>
    </source>
</evidence>
<name>A0A2T7F6P3_9POAL</name>
<reference evidence="1 2" key="1">
    <citation type="submission" date="2018-04" db="EMBL/GenBank/DDBJ databases">
        <title>WGS assembly of Panicum hallii var. hallii HAL2.</title>
        <authorList>
            <person name="Lovell J."/>
            <person name="Jenkins J."/>
            <person name="Lowry D."/>
            <person name="Mamidi S."/>
            <person name="Sreedasyam A."/>
            <person name="Weng X."/>
            <person name="Barry K."/>
            <person name="Bonette J."/>
            <person name="Campitelli B."/>
            <person name="Daum C."/>
            <person name="Gordon S."/>
            <person name="Gould B."/>
            <person name="Lipzen A."/>
            <person name="MacQueen A."/>
            <person name="Palacio-Mejia J."/>
            <person name="Plott C."/>
            <person name="Shakirov E."/>
            <person name="Shu S."/>
            <person name="Yoshinaga Y."/>
            <person name="Zane M."/>
            <person name="Rokhsar D."/>
            <person name="Grimwood J."/>
            <person name="Schmutz J."/>
            <person name="Juenger T."/>
        </authorList>
    </citation>
    <scope>NUCLEOTIDE SEQUENCE [LARGE SCALE GENOMIC DNA]</scope>
    <source>
        <strain evidence="2">cv. HAL2</strain>
    </source>
</reference>
<gene>
    <name evidence="1" type="ORF">GQ55_1G232200</name>
</gene>
<accession>A0A2T7F6P3</accession>
<sequence>MRLSNIRRKKEKLAGRVDHVFLDYFDNNPHQICREQKRPPPIPRRFCEGADFVKEQRTYFADVGAFELPEEEVSDSELERELNLIPEYMTFLFFFLYRSSLLESRRSIVRV</sequence>
<dbReference type="AlphaFoldDB" id="A0A2T7F6P3"/>
<dbReference type="EMBL" id="CM009749">
    <property type="protein sequence ID" value="PUZ75751.1"/>
    <property type="molecule type" value="Genomic_DNA"/>
</dbReference>
<proteinExistence type="predicted"/>
<keyword evidence="2" id="KW-1185">Reference proteome</keyword>
<evidence type="ECO:0000313" key="2">
    <source>
        <dbReference type="Proteomes" id="UP000244336"/>
    </source>
</evidence>
<dbReference type="OrthoDB" id="10575736at2759"/>
<protein>
    <submittedName>
        <fullName evidence="1">Uncharacterized protein</fullName>
    </submittedName>
</protein>
<dbReference type="Proteomes" id="UP000244336">
    <property type="component" value="Chromosome 1"/>
</dbReference>
<organism evidence="1 2">
    <name type="scientific">Panicum hallii var. hallii</name>
    <dbReference type="NCBI Taxonomy" id="1504633"/>
    <lineage>
        <taxon>Eukaryota</taxon>
        <taxon>Viridiplantae</taxon>
        <taxon>Streptophyta</taxon>
        <taxon>Embryophyta</taxon>
        <taxon>Tracheophyta</taxon>
        <taxon>Spermatophyta</taxon>
        <taxon>Magnoliopsida</taxon>
        <taxon>Liliopsida</taxon>
        <taxon>Poales</taxon>
        <taxon>Poaceae</taxon>
        <taxon>PACMAD clade</taxon>
        <taxon>Panicoideae</taxon>
        <taxon>Panicodae</taxon>
        <taxon>Paniceae</taxon>
        <taxon>Panicinae</taxon>
        <taxon>Panicum</taxon>
        <taxon>Panicum sect. Panicum</taxon>
    </lineage>
</organism>